<evidence type="ECO:0000259" key="3">
    <source>
        <dbReference type="Pfam" id="PF00561"/>
    </source>
</evidence>
<evidence type="ECO:0000256" key="1">
    <source>
        <dbReference type="ARBA" id="ARBA00010088"/>
    </source>
</evidence>
<organism evidence="4 5">
    <name type="scientific">Paraclostridium benzoelyticum</name>
    <dbReference type="NCBI Taxonomy" id="1629550"/>
    <lineage>
        <taxon>Bacteria</taxon>
        <taxon>Bacillati</taxon>
        <taxon>Bacillota</taxon>
        <taxon>Clostridia</taxon>
        <taxon>Peptostreptococcales</taxon>
        <taxon>Peptostreptococcaceae</taxon>
        <taxon>Paraclostridium</taxon>
    </lineage>
</organism>
<dbReference type="Gene3D" id="3.40.50.1820">
    <property type="entry name" value="alpha/beta hydrolase"/>
    <property type="match status" value="1"/>
</dbReference>
<protein>
    <recommendedName>
        <fullName evidence="3">AB hydrolase-1 domain-containing protein</fullName>
    </recommendedName>
</protein>
<proteinExistence type="inferred from homology"/>
<dbReference type="Pfam" id="PF00561">
    <property type="entry name" value="Abhydrolase_1"/>
    <property type="match status" value="1"/>
</dbReference>
<dbReference type="PANTHER" id="PTHR43798:SF33">
    <property type="entry name" value="HYDROLASE, PUTATIVE (AFU_ORTHOLOGUE AFUA_2G14860)-RELATED"/>
    <property type="match status" value="1"/>
</dbReference>
<reference evidence="4 5" key="1">
    <citation type="submission" date="2015-04" db="EMBL/GenBank/DDBJ databases">
        <title>Microcin producing Clostridium sp. JC272T.</title>
        <authorList>
            <person name="Jyothsna T."/>
            <person name="Sasikala C."/>
            <person name="Ramana C."/>
        </authorList>
    </citation>
    <scope>NUCLEOTIDE SEQUENCE [LARGE SCALE GENOMIC DNA]</scope>
    <source>
        <strain evidence="4 5">JC272</strain>
    </source>
</reference>
<dbReference type="RefSeq" id="WP_046824000.1">
    <property type="nucleotide sequence ID" value="NZ_LBBT01000308.1"/>
</dbReference>
<dbReference type="Proteomes" id="UP000034407">
    <property type="component" value="Unassembled WGS sequence"/>
</dbReference>
<dbReference type="GO" id="GO:0006508">
    <property type="term" value="P:proteolysis"/>
    <property type="evidence" value="ECO:0007669"/>
    <property type="project" value="InterPro"/>
</dbReference>
<comment type="caution">
    <text evidence="4">The sequence shown here is derived from an EMBL/GenBank/DDBJ whole genome shotgun (WGS) entry which is preliminary data.</text>
</comment>
<dbReference type="GO" id="GO:0004177">
    <property type="term" value="F:aminopeptidase activity"/>
    <property type="evidence" value="ECO:0007669"/>
    <property type="project" value="UniProtKB-EC"/>
</dbReference>
<dbReference type="InterPro" id="IPR002410">
    <property type="entry name" value="Peptidase_S33"/>
</dbReference>
<feature type="domain" description="AB hydrolase-1" evidence="3">
    <location>
        <begin position="23"/>
        <end position="121"/>
    </location>
</feature>
<dbReference type="EMBL" id="LBBT01000308">
    <property type="protein sequence ID" value="KKY00257.1"/>
    <property type="molecule type" value="Genomic_DNA"/>
</dbReference>
<dbReference type="PANTHER" id="PTHR43798">
    <property type="entry name" value="MONOACYLGLYCEROL LIPASE"/>
    <property type="match status" value="1"/>
</dbReference>
<evidence type="ECO:0000256" key="2">
    <source>
        <dbReference type="ARBA" id="ARBA00022801"/>
    </source>
</evidence>
<dbReference type="InterPro" id="IPR029058">
    <property type="entry name" value="AB_hydrolase_fold"/>
</dbReference>
<dbReference type="AlphaFoldDB" id="A0A0M3DFT2"/>
<dbReference type="PRINTS" id="PR00793">
    <property type="entry name" value="PROAMNOPTASE"/>
</dbReference>
<evidence type="ECO:0000313" key="5">
    <source>
        <dbReference type="Proteomes" id="UP000034407"/>
    </source>
</evidence>
<dbReference type="OrthoDB" id="9775557at2"/>
<dbReference type="SUPFAM" id="SSF53474">
    <property type="entry name" value="alpha/beta-Hydrolases"/>
    <property type="match status" value="1"/>
</dbReference>
<name>A0A0M3DFT2_9FIRM</name>
<dbReference type="GO" id="GO:0016020">
    <property type="term" value="C:membrane"/>
    <property type="evidence" value="ECO:0007669"/>
    <property type="project" value="TreeGrafter"/>
</dbReference>
<dbReference type="PATRIC" id="fig|1629550.3.peg.2505"/>
<evidence type="ECO:0000313" key="4">
    <source>
        <dbReference type="EMBL" id="KKY00257.1"/>
    </source>
</evidence>
<dbReference type="PRINTS" id="PR00111">
    <property type="entry name" value="ABHYDROLASE"/>
</dbReference>
<keyword evidence="2" id="KW-0378">Hydrolase</keyword>
<keyword evidence="5" id="KW-1185">Reference proteome</keyword>
<dbReference type="InterPro" id="IPR000073">
    <property type="entry name" value="AB_hydrolase_1"/>
</dbReference>
<gene>
    <name evidence="4" type="ORF">VN21_15195</name>
</gene>
<dbReference type="InterPro" id="IPR050266">
    <property type="entry name" value="AB_hydrolase_sf"/>
</dbReference>
<comment type="similarity">
    <text evidence="1">Belongs to the peptidase S33 family.</text>
</comment>
<sequence length="277" mass="32077">MYLKTNDNINLYVNRVGEGIDCIYVHGGPGAWSKDFEKFCGIYMHSIFNIAYLDQRGCGRSEGDYNSNYSIDRLVEDIEEVRVKLNIQKFIIIAHSFGGIIATSYASRYEENLKGIILINCTLDFKEALKSQIKEGCNLLGVNQIDCDTNLQNLIYIWKKVVFNLVRYNLYYMLQFKSISNYEKLEILDKEILNTKMSELAFENKNYFLDYTYLTKSIKIPTLIITGSEDYAVGIEHHESFEFKNSIIKTINGRHTPYIEDSSKLINIIKDFVSVFI</sequence>
<accession>A0A0M3DFT2</accession>